<gene>
    <name evidence="12" type="ORF">SUZIE_172185</name>
</gene>
<feature type="region of interest" description="Disordered" evidence="10">
    <location>
        <begin position="153"/>
        <end position="178"/>
    </location>
</feature>
<dbReference type="GO" id="GO:0004930">
    <property type="term" value="F:G protein-coupled receptor activity"/>
    <property type="evidence" value="ECO:0007669"/>
    <property type="project" value="UniProtKB-KW"/>
</dbReference>
<dbReference type="InterPro" id="IPR050516">
    <property type="entry name" value="Olfactory_GPCR"/>
</dbReference>
<feature type="compositionally biased region" description="Polar residues" evidence="10">
    <location>
        <begin position="161"/>
        <end position="171"/>
    </location>
</feature>
<evidence type="ECO:0000256" key="10">
    <source>
        <dbReference type="SAM" id="MobiDB-lite"/>
    </source>
</evidence>
<dbReference type="GO" id="GO:0007608">
    <property type="term" value="P:sensory perception of smell"/>
    <property type="evidence" value="ECO:0007669"/>
    <property type="project" value="UniProtKB-KW"/>
</dbReference>
<organism evidence="12 13">
    <name type="scientific">Sciurus carolinensis</name>
    <name type="common">Eastern gray squirrel</name>
    <dbReference type="NCBI Taxonomy" id="30640"/>
    <lineage>
        <taxon>Eukaryota</taxon>
        <taxon>Metazoa</taxon>
        <taxon>Chordata</taxon>
        <taxon>Craniata</taxon>
        <taxon>Vertebrata</taxon>
        <taxon>Euteleostomi</taxon>
        <taxon>Mammalia</taxon>
        <taxon>Eutheria</taxon>
        <taxon>Euarchontoglires</taxon>
        <taxon>Glires</taxon>
        <taxon>Rodentia</taxon>
        <taxon>Sciuromorpha</taxon>
        <taxon>Sciuridae</taxon>
        <taxon>Sciurinae</taxon>
        <taxon>Sciurini</taxon>
        <taxon>Sciurus</taxon>
    </lineage>
</organism>
<protein>
    <submittedName>
        <fullName evidence="12">Olfactory receptor 14C36</fullName>
    </submittedName>
</protein>
<evidence type="ECO:0000256" key="9">
    <source>
        <dbReference type="ARBA" id="ARBA00023170"/>
    </source>
</evidence>
<dbReference type="Proteomes" id="UP001166674">
    <property type="component" value="Unassembled WGS sequence"/>
</dbReference>
<comment type="caution">
    <text evidence="12">The sequence shown here is derived from an EMBL/GenBank/DDBJ whole genome shotgun (WGS) entry which is preliminary data.</text>
</comment>
<evidence type="ECO:0000256" key="3">
    <source>
        <dbReference type="ARBA" id="ARBA00022606"/>
    </source>
</evidence>
<evidence type="ECO:0000256" key="2">
    <source>
        <dbReference type="ARBA" id="ARBA00022475"/>
    </source>
</evidence>
<keyword evidence="2" id="KW-1003">Cell membrane</keyword>
<keyword evidence="13" id="KW-1185">Reference proteome</keyword>
<feature type="transmembrane region" description="Helical" evidence="11">
    <location>
        <begin position="20"/>
        <end position="42"/>
    </location>
</feature>
<keyword evidence="3" id="KW-0716">Sensory transduction</keyword>
<dbReference type="InterPro" id="IPR000276">
    <property type="entry name" value="GPCR_Rhodpsn"/>
</dbReference>
<keyword evidence="6 11" id="KW-1133">Transmembrane helix</keyword>
<proteinExistence type="predicted"/>
<keyword evidence="9 12" id="KW-0675">Receptor</keyword>
<evidence type="ECO:0000256" key="1">
    <source>
        <dbReference type="ARBA" id="ARBA00004651"/>
    </source>
</evidence>
<keyword evidence="4 11" id="KW-0812">Transmembrane</keyword>
<evidence type="ECO:0000256" key="8">
    <source>
        <dbReference type="ARBA" id="ARBA00023136"/>
    </source>
</evidence>
<keyword evidence="7" id="KW-0807">Transducer</keyword>
<evidence type="ECO:0000313" key="13">
    <source>
        <dbReference type="Proteomes" id="UP001166674"/>
    </source>
</evidence>
<dbReference type="Pfam" id="PF00001">
    <property type="entry name" value="7tm_1"/>
    <property type="match status" value="1"/>
</dbReference>
<evidence type="ECO:0000256" key="6">
    <source>
        <dbReference type="ARBA" id="ARBA00022989"/>
    </source>
</evidence>
<evidence type="ECO:0000256" key="5">
    <source>
        <dbReference type="ARBA" id="ARBA00022725"/>
    </source>
</evidence>
<evidence type="ECO:0000256" key="11">
    <source>
        <dbReference type="SAM" id="Phobius"/>
    </source>
</evidence>
<dbReference type="EMBL" id="JAATJV010386199">
    <property type="protein sequence ID" value="MBZ3883287.1"/>
    <property type="molecule type" value="Genomic_DNA"/>
</dbReference>
<dbReference type="GO" id="GO:0005886">
    <property type="term" value="C:plasma membrane"/>
    <property type="evidence" value="ECO:0007669"/>
    <property type="project" value="UniProtKB-SubCell"/>
</dbReference>
<name>A0AA41N4J5_SCICA</name>
<keyword evidence="7" id="KW-0297">G-protein coupled receptor</keyword>
<evidence type="ECO:0000313" key="12">
    <source>
        <dbReference type="EMBL" id="MBZ3883287.1"/>
    </source>
</evidence>
<accession>A0AA41N4J5</accession>
<feature type="transmembrane region" description="Helical" evidence="11">
    <location>
        <begin position="85"/>
        <end position="107"/>
    </location>
</feature>
<keyword evidence="5" id="KW-0552">Olfaction</keyword>
<keyword evidence="8 11" id="KW-0472">Membrane</keyword>
<dbReference type="AlphaFoldDB" id="A0AA41N4J5"/>
<comment type="subcellular location">
    <subcellularLocation>
        <location evidence="1">Cell membrane</location>
        <topology evidence="1">Multi-pass membrane protein</topology>
    </subcellularLocation>
</comment>
<feature type="transmembrane region" description="Helical" evidence="11">
    <location>
        <begin position="54"/>
        <end position="73"/>
    </location>
</feature>
<sequence>MMMNFLPPDGILWCAEPAGLTFYILLSDLLAIVMGNILIIVITTDKNLHTPMYFFLRNLSILDACHISVTVPMSCMNSLLGSSGIFKTGSTAQIFLVVFSVYMELLFSHCHGLGLRHSHLPAPPLPDGQEPSAYIWMTLASLLSCLDPTTTPNTPDLQDPCQTNRVPSQGNPADHIHR</sequence>
<dbReference type="Gene3D" id="1.20.1070.10">
    <property type="entry name" value="Rhodopsin 7-helix transmembrane proteins"/>
    <property type="match status" value="1"/>
</dbReference>
<dbReference type="SUPFAM" id="SSF81321">
    <property type="entry name" value="Family A G protein-coupled receptor-like"/>
    <property type="match status" value="1"/>
</dbReference>
<evidence type="ECO:0000256" key="7">
    <source>
        <dbReference type="ARBA" id="ARBA00023040"/>
    </source>
</evidence>
<dbReference type="PANTHER" id="PTHR26452">
    <property type="entry name" value="OLFACTORY RECEPTOR"/>
    <property type="match status" value="1"/>
</dbReference>
<reference evidence="12" key="1">
    <citation type="submission" date="2020-03" db="EMBL/GenBank/DDBJ databases">
        <title>Studies in the Genomics of Life Span.</title>
        <authorList>
            <person name="Glass D."/>
        </authorList>
    </citation>
    <scope>NUCLEOTIDE SEQUENCE</scope>
    <source>
        <strain evidence="12">SUZIE</strain>
        <tissue evidence="12">Muscle</tissue>
    </source>
</reference>
<evidence type="ECO:0000256" key="4">
    <source>
        <dbReference type="ARBA" id="ARBA00022692"/>
    </source>
</evidence>